<keyword evidence="2" id="KW-0472">Membrane</keyword>
<gene>
    <name evidence="3" type="ORF">AV274_2679</name>
</gene>
<feature type="transmembrane region" description="Helical" evidence="2">
    <location>
        <begin position="924"/>
        <end position="946"/>
    </location>
</feature>
<feature type="region of interest" description="Disordered" evidence="1">
    <location>
        <begin position="264"/>
        <end position="289"/>
    </location>
</feature>
<feature type="transmembrane region" description="Helical" evidence="2">
    <location>
        <begin position="643"/>
        <end position="663"/>
    </location>
</feature>
<feature type="transmembrane region" description="Helical" evidence="2">
    <location>
        <begin position="544"/>
        <end position="561"/>
    </location>
</feature>
<feature type="transmembrane region" description="Helical" evidence="2">
    <location>
        <begin position="749"/>
        <end position="766"/>
    </location>
</feature>
<feature type="transmembrane region" description="Helical" evidence="2">
    <location>
        <begin position="429"/>
        <end position="453"/>
    </location>
</feature>
<feature type="transmembrane region" description="Helical" evidence="2">
    <location>
        <begin position="53"/>
        <end position="77"/>
    </location>
</feature>
<comment type="caution">
    <text evidence="3">The sequence shown here is derived from an EMBL/GenBank/DDBJ whole genome shotgun (WGS) entry which is preliminary data.</text>
</comment>
<feature type="transmembrane region" description="Helical" evidence="2">
    <location>
        <begin position="97"/>
        <end position="118"/>
    </location>
</feature>
<feature type="transmembrane region" description="Helical" evidence="2">
    <location>
        <begin position="1322"/>
        <end position="1345"/>
    </location>
</feature>
<feature type="compositionally biased region" description="Polar residues" evidence="1">
    <location>
        <begin position="359"/>
        <end position="371"/>
    </location>
</feature>
<feature type="transmembrane region" description="Helical" evidence="2">
    <location>
        <begin position="1365"/>
        <end position="1384"/>
    </location>
</feature>
<accession>A0A196SEW9</accession>
<feature type="transmembrane region" description="Helical" evidence="2">
    <location>
        <begin position="997"/>
        <end position="1015"/>
    </location>
</feature>
<evidence type="ECO:0000256" key="2">
    <source>
        <dbReference type="SAM" id="Phobius"/>
    </source>
</evidence>
<feature type="transmembrane region" description="Helical" evidence="2">
    <location>
        <begin position="152"/>
        <end position="172"/>
    </location>
</feature>
<dbReference type="EMBL" id="LXWW01000129">
    <property type="protein sequence ID" value="OAO15605.1"/>
    <property type="molecule type" value="Genomic_DNA"/>
</dbReference>
<feature type="transmembrane region" description="Helical" evidence="2">
    <location>
        <begin position="29"/>
        <end position="46"/>
    </location>
</feature>
<feature type="transmembrane region" description="Helical" evidence="2">
    <location>
        <begin position="1473"/>
        <end position="1490"/>
    </location>
</feature>
<feature type="compositionally biased region" description="Low complexity" evidence="1">
    <location>
        <begin position="373"/>
        <end position="396"/>
    </location>
</feature>
<feature type="region of interest" description="Disordered" evidence="1">
    <location>
        <begin position="359"/>
        <end position="411"/>
    </location>
</feature>
<protein>
    <submittedName>
        <fullName evidence="3">Uncharacterized protein</fullName>
    </submittedName>
</protein>
<feature type="transmembrane region" description="Helical" evidence="2">
    <location>
        <begin position="315"/>
        <end position="342"/>
    </location>
</feature>
<organism evidence="3 4">
    <name type="scientific">Blastocystis sp. subtype 1 (strain ATCC 50177 / NandII)</name>
    <dbReference type="NCBI Taxonomy" id="478820"/>
    <lineage>
        <taxon>Eukaryota</taxon>
        <taxon>Sar</taxon>
        <taxon>Stramenopiles</taxon>
        <taxon>Bigyra</taxon>
        <taxon>Opalozoa</taxon>
        <taxon>Opalinata</taxon>
        <taxon>Blastocystidae</taxon>
        <taxon>Blastocystis</taxon>
    </lineage>
</organism>
<feature type="region of interest" description="Disordered" evidence="1">
    <location>
        <begin position="1110"/>
        <end position="1152"/>
    </location>
</feature>
<feature type="transmembrane region" description="Helical" evidence="2">
    <location>
        <begin position="130"/>
        <end position="146"/>
    </location>
</feature>
<evidence type="ECO:0000313" key="4">
    <source>
        <dbReference type="Proteomes" id="UP000078348"/>
    </source>
</evidence>
<keyword evidence="4" id="KW-1185">Reference proteome</keyword>
<keyword evidence="2" id="KW-0812">Transmembrane</keyword>
<feature type="transmembrane region" description="Helical" evidence="2">
    <location>
        <begin position="7"/>
        <end position="23"/>
    </location>
</feature>
<name>A0A196SEW9_BLAHN</name>
<feature type="transmembrane region" description="Helical" evidence="2">
    <location>
        <begin position="184"/>
        <end position="207"/>
    </location>
</feature>
<feature type="transmembrane region" description="Helical" evidence="2">
    <location>
        <begin position="567"/>
        <end position="585"/>
    </location>
</feature>
<feature type="compositionally biased region" description="Low complexity" evidence="1">
    <location>
        <begin position="265"/>
        <end position="277"/>
    </location>
</feature>
<dbReference type="Proteomes" id="UP000078348">
    <property type="component" value="Unassembled WGS sequence"/>
</dbReference>
<feature type="transmembrane region" description="Helical" evidence="2">
    <location>
        <begin position="958"/>
        <end position="977"/>
    </location>
</feature>
<evidence type="ECO:0000313" key="3">
    <source>
        <dbReference type="EMBL" id="OAO15605.1"/>
    </source>
</evidence>
<feature type="compositionally biased region" description="Low complexity" evidence="1">
    <location>
        <begin position="1124"/>
        <end position="1144"/>
    </location>
</feature>
<evidence type="ECO:0000256" key="1">
    <source>
        <dbReference type="SAM" id="MobiDB-lite"/>
    </source>
</evidence>
<feature type="transmembrane region" description="Helical" evidence="2">
    <location>
        <begin position="592"/>
        <end position="611"/>
    </location>
</feature>
<feature type="transmembrane region" description="Helical" evidence="2">
    <location>
        <begin position="473"/>
        <end position="490"/>
    </location>
</feature>
<feature type="transmembrane region" description="Helical" evidence="2">
    <location>
        <begin position="1574"/>
        <end position="1591"/>
    </location>
</feature>
<feature type="transmembrane region" description="Helical" evidence="2">
    <location>
        <begin position="1502"/>
        <end position="1523"/>
    </location>
</feature>
<keyword evidence="2" id="KW-1133">Transmembrane helix</keyword>
<feature type="transmembrane region" description="Helical" evidence="2">
    <location>
        <begin position="1448"/>
        <end position="1467"/>
    </location>
</feature>
<sequence>MSETKCCFHLIALLLLLLFLQFFRHHFCSFVYSILSVWILIAPGGGNRNRRVTAPLVVCLVLSGATLLLDIFSIFGIVSKPIMDFWGIRDISTWKGFFLYTCMELLIFLLSSLSIVNIDSQYRYMIKETKNWMLFFPLLVMILFTFSDVNVFDIPLFLFLITIASLWSRDFSDVSAFSLHRRRGLLCFITVVYCIKSFGITSGKGLWRLLSSLMPDDLFREVLMDAATPEPKPAYWRLSQDVRDAIVLLLEFVTIFVYQQTCFPSERSPSDSDSSASEHSEDEEEENHSWDKAKQFTTLLSECATRWSCHVLALFFLYFFILAYCLINTSAINIVIVLLVLLDALSLVTLRTFRQHTVLHSSPTDPSLPSISNPPTSSQSASQNSSQSASRNNSRTHLLTTRRERAPSATPTASIASELSLFPRLRLRAALFAAFVLVFLLHMLVAAVPRPWLDDAPLWTRRVVFLLHGGAGAYRHVFFEYCMVLLIATFNHNTRRLMAASSAQPAKQLSARAHSEYELPAFSPGGLADAAAALRVYRSSRRRYLFLAKNGLSFCSFLALFVLFTSLAANTCIFSVVFAFLLLASMARGNHALLLLFSAAIVAIQTAYALLYTNEWNDNSLVRNLSLFSQLSPEWEMTVISPWLFIAISYAWLLMTATLRLLLQCEENLRELTVEEEEERESERTADLLWSFIEQCVECVKYYSIHLYLLGIYLLLFQGVPTVLNLLHLAVLSVLLVLQVCYKETPLQWYIACAFFLLLFCAKYVMTMPVLNTRILALFRSFAFVQRGYLHEFELGFIPDSASVLSKLYYCSQGLIDSLVCILRIQYLKTLMQDSNQTFFAEPSDSPQAKSSSDEEYDFGSFQDLLARVVRYIHIILIILFVHLPKAMLITVALVLMCDPTVPNFLLFLLFLRSLHKGVALYPRWVTSYFLCLMPLCCQVLLVYIAQFSFMDKLHANTRLLFTALGMVKWTPAISAYPSVGSTAWHDFTSRVWYGELEFFFTTSCGLVLSVFMYYGRTAEENDNAEAIQGEQMEPQFHIEVNAVHKQFICRTFPSLLQPRQEVQVSLREKGRRKDVEELYRAKHTERISHLTTTRSDSLFLTYQHIKANSGNAVRPSSPHARHSTTISTTPTPTTPTAFSITPTTPNPTPPTIPTPTAFSITQANLDLIPDAPEMAVPTQPLSFTFGDRPSSLHEDSLSLRESVLDNATVGFSVKGAAPRGGKQSALTPPADEKDADYIQNIEETITTTWLVVYSAIIRVMDFLVSISLSYESHALSLLRACSIVALAICCCQDTVDSMFSIILLPLLLFNTSFDLYKRTQFILGVKTVTTCCEYVVVACLTGAVKPTSNKQWSHYLMLAELSPYYFLFNILLIFVSVLQIAVANETQKEGVRAFQKSKDSAYHMLKSSLSASVAKFRSGWGLSQSSERRDSVETIENSEMDETVDRVFHFLVLNINKITSVLILILSSSFTSLISAVYFLYILFFILFPEKMRRRNSLSMTLLLLIAFLHLAAFTTFQMPFFQESDYCVNSFCIQIWHTIGLTKLVLKDYEGAPVCYIQQDEEVRQVKCENPLSIRGMLPVVLIVILLYFQKMICNSTMYGLVAKSIKEEEKKAEKKREQLLEKVNQEYVRRKEVVEANREWFVRLKEYLIDRYKAAKDMKEGRNVPVAPVIEVRGASPYRVEITVVNAEAVEADCTEHLFVVKYRTLPHVASLFPAQR</sequence>
<reference evidence="3 4" key="1">
    <citation type="submission" date="2016-05" db="EMBL/GenBank/DDBJ databases">
        <title>Nuclear genome of Blastocystis sp. subtype 1 NandII.</title>
        <authorList>
            <person name="Gentekaki E."/>
            <person name="Curtis B."/>
            <person name="Stairs C."/>
            <person name="Eme L."/>
            <person name="Herman E."/>
            <person name="Klimes V."/>
            <person name="Arias M.C."/>
            <person name="Elias M."/>
            <person name="Hilliou F."/>
            <person name="Klute M."/>
            <person name="Malik S.-B."/>
            <person name="Pightling A."/>
            <person name="Rachubinski R."/>
            <person name="Salas D."/>
            <person name="Schlacht A."/>
            <person name="Suga H."/>
            <person name="Archibald J."/>
            <person name="Ball S.G."/>
            <person name="Clark G."/>
            <person name="Dacks J."/>
            <person name="Van Der Giezen M."/>
            <person name="Tsaousis A."/>
            <person name="Roger A."/>
        </authorList>
    </citation>
    <scope>NUCLEOTIDE SEQUENCE [LARGE SCALE GENOMIC DNA]</scope>
    <source>
        <strain evidence="4">ATCC 50177 / NandII</strain>
    </source>
</reference>
<proteinExistence type="predicted"/>